<gene>
    <name evidence="1" type="ORF">DEBURN_LOCUS5722</name>
</gene>
<dbReference type="Proteomes" id="UP000789706">
    <property type="component" value="Unassembled WGS sequence"/>
</dbReference>
<protein>
    <submittedName>
        <fullName evidence="1">6835_t:CDS:1</fullName>
    </submittedName>
</protein>
<keyword evidence="2" id="KW-1185">Reference proteome</keyword>
<comment type="caution">
    <text evidence="1">The sequence shown here is derived from an EMBL/GenBank/DDBJ whole genome shotgun (WGS) entry which is preliminary data.</text>
</comment>
<proteinExistence type="predicted"/>
<dbReference type="OrthoDB" id="2328224at2759"/>
<dbReference type="EMBL" id="CAJVPK010000526">
    <property type="protein sequence ID" value="CAG8522261.1"/>
    <property type="molecule type" value="Genomic_DNA"/>
</dbReference>
<reference evidence="1" key="1">
    <citation type="submission" date="2021-06" db="EMBL/GenBank/DDBJ databases">
        <authorList>
            <person name="Kallberg Y."/>
            <person name="Tangrot J."/>
            <person name="Rosling A."/>
        </authorList>
    </citation>
    <scope>NUCLEOTIDE SEQUENCE</scope>
    <source>
        <strain evidence="1">AZ414A</strain>
    </source>
</reference>
<evidence type="ECO:0000313" key="1">
    <source>
        <dbReference type="EMBL" id="CAG8522261.1"/>
    </source>
</evidence>
<organism evidence="1 2">
    <name type="scientific">Diversispora eburnea</name>
    <dbReference type="NCBI Taxonomy" id="1213867"/>
    <lineage>
        <taxon>Eukaryota</taxon>
        <taxon>Fungi</taxon>
        <taxon>Fungi incertae sedis</taxon>
        <taxon>Mucoromycota</taxon>
        <taxon>Glomeromycotina</taxon>
        <taxon>Glomeromycetes</taxon>
        <taxon>Diversisporales</taxon>
        <taxon>Diversisporaceae</taxon>
        <taxon>Diversispora</taxon>
    </lineage>
</organism>
<sequence length="191" mass="21781">MSTATNSKFNNEEKTFNLFKVLNPTTTEISNSSETIEPLHKYETEPGQAQKFWGGPIFLSWLNLIFFYDNIDKGTFDEHKDSSVLVYKQEVKEYGSEYTSKELENLEEEMPGAIYLPVDKLCYNNLAKSPPARTVRIQVRRSGMTNSVKLEYNFNDPVENNKLSNSYGYGHPARIFYVSSAFEVAIGDNNG</sequence>
<dbReference type="AlphaFoldDB" id="A0A9N9FB22"/>
<accession>A0A9N9FB22</accession>
<name>A0A9N9FB22_9GLOM</name>
<evidence type="ECO:0000313" key="2">
    <source>
        <dbReference type="Proteomes" id="UP000789706"/>
    </source>
</evidence>